<accession>A0A173GCN2</accession>
<organism evidence="1 2">
    <name type="scientific">Pseudomonas phage VSW-3</name>
    <dbReference type="NCBI Taxonomy" id="1852562"/>
    <lineage>
        <taxon>Viruses</taxon>
        <taxon>Duplodnaviria</taxon>
        <taxon>Heunggongvirae</taxon>
        <taxon>Uroviricota</taxon>
        <taxon>Caudoviricetes</taxon>
        <taxon>Autographivirales</taxon>
        <taxon>Autonotataviridae</taxon>
        <taxon>Napahaivirus</taxon>
        <taxon>Napahaivirus VSW3</taxon>
    </lineage>
</organism>
<sequence length="71" mass="7748">MCPSFRSFVAILCVLVAALSILMLQGCTVNVVYMDGVNMDSSQNPYNYIEAPLATDPMYDCDFAPAADECQ</sequence>
<gene>
    <name evidence="1" type="ORF">VSW3_38</name>
</gene>
<dbReference type="Proteomes" id="UP000222360">
    <property type="component" value="Segment"/>
</dbReference>
<protein>
    <recommendedName>
        <fullName evidence="3">Lipoprotein</fullName>
    </recommendedName>
</protein>
<dbReference type="PROSITE" id="PS51257">
    <property type="entry name" value="PROKAR_LIPOPROTEIN"/>
    <property type="match status" value="1"/>
</dbReference>
<evidence type="ECO:0008006" key="3">
    <source>
        <dbReference type="Google" id="ProtNLM"/>
    </source>
</evidence>
<evidence type="ECO:0000313" key="2">
    <source>
        <dbReference type="Proteomes" id="UP000222360"/>
    </source>
</evidence>
<keyword evidence="2" id="KW-1185">Reference proteome</keyword>
<proteinExistence type="predicted"/>
<evidence type="ECO:0000313" key="1">
    <source>
        <dbReference type="EMBL" id="ANH51114.1"/>
    </source>
</evidence>
<reference evidence="1 2" key="1">
    <citation type="submission" date="2016-04" db="EMBL/GenBank/DDBJ databases">
        <title>Complete genome of Pseudomonas fluorescens phage VSW-3.</title>
        <authorList>
            <person name="Zhang C.-J."/>
            <person name="Wei Y.-L."/>
            <person name="Ji X.-L."/>
        </authorList>
    </citation>
    <scope>NUCLEOTIDE SEQUENCE [LARGE SCALE GENOMIC DNA]</scope>
</reference>
<dbReference type="EMBL" id="KX066068">
    <property type="protein sequence ID" value="ANH51114.1"/>
    <property type="molecule type" value="Genomic_DNA"/>
</dbReference>
<name>A0A173GCN2_9CAUD</name>